<dbReference type="RefSeq" id="WP_216374637.1">
    <property type="nucleotide sequence ID" value="NZ_JAGRYT010000007.1"/>
</dbReference>
<dbReference type="PANTHER" id="PTHR37811">
    <property type="entry name" value="BLL5343 PROTEIN"/>
    <property type="match status" value="1"/>
</dbReference>
<evidence type="ECO:0000259" key="1">
    <source>
        <dbReference type="PROSITE" id="PS51725"/>
    </source>
</evidence>
<dbReference type="InterPro" id="IPR052936">
    <property type="entry name" value="Jasmonate_Hydroxylase-like"/>
</dbReference>
<dbReference type="Proteomes" id="UP000686327">
    <property type="component" value="Unassembled WGS sequence"/>
</dbReference>
<keyword evidence="2" id="KW-0560">Oxidoreductase</keyword>
<keyword evidence="2" id="KW-0503">Monooxygenase</keyword>
<gene>
    <name evidence="2" type="ORF">KC222_03430</name>
</gene>
<protein>
    <submittedName>
        <fullName evidence="2">Antibiotic biosynthesis monooxygenase</fullName>
    </submittedName>
</protein>
<reference evidence="3" key="1">
    <citation type="submission" date="2023-07" db="EMBL/GenBank/DDBJ databases">
        <title>Cedecea davisae an AmpC producer and its therapeutic implications.</title>
        <authorList>
            <person name="Notter J."/>
        </authorList>
    </citation>
    <scope>NUCLEOTIDE SEQUENCE [LARGE SCALE GENOMIC DNA]</scope>
    <source>
        <strain evidence="3">1</strain>
    </source>
</reference>
<dbReference type="GO" id="GO:0004497">
    <property type="term" value="F:monooxygenase activity"/>
    <property type="evidence" value="ECO:0007669"/>
    <property type="project" value="UniProtKB-KW"/>
</dbReference>
<name>A0ABS6DD16_9ENTR</name>
<dbReference type="Pfam" id="PF03992">
    <property type="entry name" value="ABM"/>
    <property type="match status" value="1"/>
</dbReference>
<sequence>MIAVIFEVLPAKNNYNRYLELAAELKPLLAEIDGFISIERFQSLSEPDKILSLSFWRDEAAVLQWRNQEMHRSVQSMGRNSVFENYRLRVAQVVRDYGMFDREQAPQDSRSAHEGHPHE</sequence>
<evidence type="ECO:0000313" key="2">
    <source>
        <dbReference type="EMBL" id="MBU4681062.1"/>
    </source>
</evidence>
<comment type="caution">
    <text evidence="2">The sequence shown here is derived from an EMBL/GenBank/DDBJ whole genome shotgun (WGS) entry which is preliminary data.</text>
</comment>
<proteinExistence type="predicted"/>
<dbReference type="EMBL" id="JAGRYU010000005">
    <property type="protein sequence ID" value="MBU4681062.1"/>
    <property type="molecule type" value="Genomic_DNA"/>
</dbReference>
<dbReference type="PANTHER" id="PTHR37811:SF2">
    <property type="entry name" value="ABM DOMAIN-CONTAINING PROTEIN"/>
    <property type="match status" value="1"/>
</dbReference>
<evidence type="ECO:0000313" key="3">
    <source>
        <dbReference type="Proteomes" id="UP000686327"/>
    </source>
</evidence>
<accession>A0ABS6DD16</accession>
<dbReference type="InterPro" id="IPR007138">
    <property type="entry name" value="ABM_dom"/>
</dbReference>
<keyword evidence="3" id="KW-1185">Reference proteome</keyword>
<organism evidence="2 3">
    <name type="scientific">Cedecea davisae</name>
    <dbReference type="NCBI Taxonomy" id="158484"/>
    <lineage>
        <taxon>Bacteria</taxon>
        <taxon>Pseudomonadati</taxon>
        <taxon>Pseudomonadota</taxon>
        <taxon>Gammaproteobacteria</taxon>
        <taxon>Enterobacterales</taxon>
        <taxon>Enterobacteriaceae</taxon>
        <taxon>Cedecea</taxon>
    </lineage>
</organism>
<feature type="domain" description="ABM" evidence="1">
    <location>
        <begin position="2"/>
        <end position="90"/>
    </location>
</feature>
<dbReference type="PROSITE" id="PS51725">
    <property type="entry name" value="ABM"/>
    <property type="match status" value="1"/>
</dbReference>